<dbReference type="KEGG" id="lpan:LPMP_331830"/>
<evidence type="ECO:0000313" key="4">
    <source>
        <dbReference type="Proteomes" id="UP000063063"/>
    </source>
</evidence>
<sequence length="74" mass="8009">MMTFHGNTPMHFLGSTDPVAYIRVEVLGGCCPLEPEKVTSLITAADTKECGILADGIFVLYFSPLHCGWNGTSF</sequence>
<dbReference type="SUPFAM" id="SSF55331">
    <property type="entry name" value="Tautomerase/MIF"/>
    <property type="match status" value="1"/>
</dbReference>
<dbReference type="EMBL" id="CP009402">
    <property type="protein sequence ID" value="AIO01475.1"/>
    <property type="molecule type" value="Genomic_DNA"/>
</dbReference>
<evidence type="ECO:0000256" key="1">
    <source>
        <dbReference type="ARBA" id="ARBA00005851"/>
    </source>
</evidence>
<dbReference type="InterPro" id="IPR014347">
    <property type="entry name" value="Tautomerase/MIF_sf"/>
</dbReference>
<dbReference type="GeneID" id="22578336"/>
<dbReference type="Proteomes" id="UP000063063">
    <property type="component" value="Chromosome 33"/>
</dbReference>
<dbReference type="OrthoDB" id="255819at2759"/>
<dbReference type="VEuPathDB" id="TriTrypDB:LPAL13_330025400"/>
<reference evidence="3" key="2">
    <citation type="journal article" date="2016" name="PLoS Negl. Trop. Dis.">
        <title>The Dynamics of Lateral Gene Transfer in Genus Leishmania - A Route for Adaptation and Species Diversification.</title>
        <authorList>
            <person name="Vikeved E."/>
            <person name="Backlund A."/>
            <person name="Alsmark C."/>
        </authorList>
    </citation>
    <scope>NUCLEOTIDE SEQUENCE</scope>
    <source>
        <strain evidence="3">MHOM/PA/71/LS94</strain>
    </source>
</reference>
<dbReference type="EMBL" id="KM411850">
    <property type="protein sequence ID" value="AKK31295.1"/>
    <property type="molecule type" value="Genomic_DNA"/>
</dbReference>
<evidence type="ECO:0000313" key="3">
    <source>
        <dbReference type="EMBL" id="AKK31295.1"/>
    </source>
</evidence>
<comment type="similarity">
    <text evidence="1">Belongs to the MIF family.</text>
</comment>
<organism evidence="2 4">
    <name type="scientific">Leishmania panamensis</name>
    <dbReference type="NCBI Taxonomy" id="5679"/>
    <lineage>
        <taxon>Eukaryota</taxon>
        <taxon>Discoba</taxon>
        <taxon>Euglenozoa</taxon>
        <taxon>Kinetoplastea</taxon>
        <taxon>Metakinetoplastina</taxon>
        <taxon>Trypanosomatida</taxon>
        <taxon>Trypanosomatidae</taxon>
        <taxon>Leishmaniinae</taxon>
        <taxon>Leishmania</taxon>
        <taxon>Leishmania guyanensis species complex</taxon>
    </lineage>
</organism>
<dbReference type="Pfam" id="PF01187">
    <property type="entry name" value="MIF"/>
    <property type="match status" value="1"/>
</dbReference>
<dbReference type="InterPro" id="IPR001398">
    <property type="entry name" value="Macrophage_inhib_fac"/>
</dbReference>
<dbReference type="RefSeq" id="XP_010702275.1">
    <property type="nucleotide sequence ID" value="XM_010703973.1"/>
</dbReference>
<reference evidence="2 4" key="1">
    <citation type="journal article" date="2015" name="Sci. Rep.">
        <title>The genome of Leishmania panamensis: insights into genomics of the L. (Viannia) subgenus.</title>
        <authorList>
            <person name="Llanes A."/>
            <person name="Restrepo C.M."/>
            <person name="Vecchio G.D."/>
            <person name="Anguizola F.J."/>
            <person name="Lleonart R."/>
        </authorList>
    </citation>
    <scope>NUCLEOTIDE SEQUENCE [LARGE SCALE GENOMIC DNA]</scope>
    <source>
        <strain evidence="2 4">MHOM/PA/94/PSC-1</strain>
    </source>
</reference>
<proteinExistence type="inferred from homology"/>
<keyword evidence="4" id="KW-1185">Reference proteome</keyword>
<name>A0A088S1N3_LEIPA</name>
<gene>
    <name evidence="3" type="primary">MIF1</name>
    <name evidence="2" type="ORF">LPMP_331830</name>
</gene>
<dbReference type="Gene3D" id="3.30.429.10">
    <property type="entry name" value="Macrophage Migration Inhibitory Factor"/>
    <property type="match status" value="1"/>
</dbReference>
<dbReference type="VEuPathDB" id="TriTrypDB:LPMP_331830"/>
<dbReference type="AlphaFoldDB" id="A0A088S1N3"/>
<protein>
    <submittedName>
        <fullName evidence="2">Macrophage migration inhibitory factor-like protein</fullName>
    </submittedName>
</protein>
<dbReference type="eggNOG" id="KOG1759">
    <property type="taxonomic scope" value="Eukaryota"/>
</dbReference>
<evidence type="ECO:0000313" key="2">
    <source>
        <dbReference type="EMBL" id="AIO01475.1"/>
    </source>
</evidence>
<accession>A0A088S1N3</accession>